<sequence>MGAPRELLDENGDVAWRTRTTLWGLTTWNRTATAYTPLRFPGQYFDPETGLHYNRFRHYDPETARYLSVDPLGLLPAANARTYVHNPVMWIDPLGLAGCPHRENNDQTHSVVLGANPPSDNLARHLRENGDPGAHTYNGDDYAGDVNGSPVWMTNVMAAVGDRNTRLSVTLDDMANAAGERGNWNTPESIAEAFQVAVQRGEPFGVGPGQPRPPTGYGTAWEMSVIARNVRVYNADPDLGGRSWDSIEWYSNNQRVHVPQPDIPELQPGYRPDQQNEHHRRHRR</sequence>
<dbReference type="NCBIfam" id="TIGR03696">
    <property type="entry name" value="Rhs_assc_core"/>
    <property type="match status" value="1"/>
</dbReference>
<dbReference type="AlphaFoldDB" id="A0A2G1XA15"/>
<dbReference type="PANTHER" id="PTHR32305:SF15">
    <property type="entry name" value="PROTEIN RHSA-RELATED"/>
    <property type="match status" value="1"/>
</dbReference>
<comment type="caution">
    <text evidence="3">The sequence shown here is derived from an EMBL/GenBank/DDBJ whole genome shotgun (WGS) entry which is preliminary data.</text>
</comment>
<protein>
    <recommendedName>
        <fullName evidence="2">Bacterial toxin 27 domain-containing protein</fullName>
    </recommendedName>
</protein>
<feature type="domain" description="Bacterial toxin 27" evidence="2">
    <location>
        <begin position="113"/>
        <end position="254"/>
    </location>
</feature>
<dbReference type="EMBL" id="NHZO01000168">
    <property type="protein sequence ID" value="PHQ48055.1"/>
    <property type="molecule type" value="Genomic_DNA"/>
</dbReference>
<dbReference type="PANTHER" id="PTHR32305">
    <property type="match status" value="1"/>
</dbReference>
<dbReference type="Pfam" id="PF15531">
    <property type="entry name" value="Ntox27"/>
    <property type="match status" value="1"/>
</dbReference>
<feature type="region of interest" description="Disordered" evidence="1">
    <location>
        <begin position="258"/>
        <end position="284"/>
    </location>
</feature>
<evidence type="ECO:0000259" key="2">
    <source>
        <dbReference type="Pfam" id="PF15531"/>
    </source>
</evidence>
<dbReference type="InterPro" id="IPR029112">
    <property type="entry name" value="Ntox27"/>
</dbReference>
<dbReference type="Proteomes" id="UP000222531">
    <property type="component" value="Unassembled WGS sequence"/>
</dbReference>
<dbReference type="InterPro" id="IPR022385">
    <property type="entry name" value="Rhs_assc_core"/>
</dbReference>
<gene>
    <name evidence="3" type="ORF">BLA24_31895</name>
</gene>
<dbReference type="Gene3D" id="2.180.10.10">
    <property type="entry name" value="RHS repeat-associated core"/>
    <property type="match status" value="1"/>
</dbReference>
<keyword evidence="4" id="KW-1185">Reference proteome</keyword>
<accession>A0A2G1XA15</accession>
<reference evidence="3 4" key="1">
    <citation type="journal article" date="2017" name="Biochemistry">
        <title>Identification of the Biosynthetic Pathway for the Antibiotic Bicyclomycin.</title>
        <authorList>
            <person name="Patteson J."/>
            <person name="Cai W."/>
            <person name="Johnson R.A."/>
            <person name="Santa Maria K."/>
            <person name="Li B."/>
        </authorList>
    </citation>
    <scope>NUCLEOTIDE SEQUENCE [LARGE SCALE GENOMIC DNA]</scope>
    <source>
        <strain evidence="3 4">ATCC 21532</strain>
    </source>
</reference>
<dbReference type="PRINTS" id="PR00394">
    <property type="entry name" value="RHSPROTEIN"/>
</dbReference>
<evidence type="ECO:0000256" key="1">
    <source>
        <dbReference type="SAM" id="MobiDB-lite"/>
    </source>
</evidence>
<proteinExistence type="predicted"/>
<evidence type="ECO:0000313" key="4">
    <source>
        <dbReference type="Proteomes" id="UP000222531"/>
    </source>
</evidence>
<dbReference type="InterPro" id="IPR050708">
    <property type="entry name" value="T6SS_VgrG/RHS"/>
</dbReference>
<organism evidence="3 4">
    <name type="scientific">Streptomyces cinnamoneus</name>
    <name type="common">Streptoverticillium cinnamoneum</name>
    <dbReference type="NCBI Taxonomy" id="53446"/>
    <lineage>
        <taxon>Bacteria</taxon>
        <taxon>Bacillati</taxon>
        <taxon>Actinomycetota</taxon>
        <taxon>Actinomycetes</taxon>
        <taxon>Kitasatosporales</taxon>
        <taxon>Streptomycetaceae</taxon>
        <taxon>Streptomyces</taxon>
        <taxon>Streptomyces cinnamoneus group</taxon>
    </lineage>
</organism>
<evidence type="ECO:0000313" key="3">
    <source>
        <dbReference type="EMBL" id="PHQ48055.1"/>
    </source>
</evidence>
<name>A0A2G1XA15_STRCJ</name>